<evidence type="ECO:0000256" key="1">
    <source>
        <dbReference type="ARBA" id="ARBA00022729"/>
    </source>
</evidence>
<evidence type="ECO:0008006" key="5">
    <source>
        <dbReference type="Google" id="ProtNLM"/>
    </source>
</evidence>
<feature type="chain" id="PRO_5013394012" description="RlpA-like protein double-psi beta-barrel domain-containing protein" evidence="2">
    <location>
        <begin position="22"/>
        <end position="130"/>
    </location>
</feature>
<reference evidence="3 4" key="1">
    <citation type="journal article" date="2015" name="Environ. Microbiol.">
        <title>Metagenome sequence of Elaphomyces granulatus from sporocarp tissue reveals Ascomycota ectomycorrhizal fingerprints of genome expansion and a Proteobacteria-rich microbiome.</title>
        <authorList>
            <person name="Quandt C.A."/>
            <person name="Kohler A."/>
            <person name="Hesse C.N."/>
            <person name="Sharpton T.J."/>
            <person name="Martin F."/>
            <person name="Spatafora J.W."/>
        </authorList>
    </citation>
    <scope>NUCLEOTIDE SEQUENCE [LARGE SCALE GENOMIC DNA]</scope>
    <source>
        <strain evidence="3 4">OSC145934</strain>
    </source>
</reference>
<sequence>MLFGKTLVALATVFGLSAAAAHNNGRGTIYFQAGVTGSCGKTEPDSAVIAAISNTFMKGQANSQYCGRKIKVTNVGSNSGAKGKGKTLIVPVEDTCPICGENDIYFSLGAWNKLTDNSAPATIIIDWDFV</sequence>
<dbReference type="PANTHER" id="PTHR31836:SF28">
    <property type="entry name" value="SRCR DOMAIN-CONTAINING PROTEIN-RELATED"/>
    <property type="match status" value="1"/>
</dbReference>
<keyword evidence="1 2" id="KW-0732">Signal</keyword>
<protein>
    <recommendedName>
        <fullName evidence="5">RlpA-like protein double-psi beta-barrel domain-containing protein</fullName>
    </recommendedName>
</protein>
<evidence type="ECO:0000313" key="3">
    <source>
        <dbReference type="EMBL" id="OXV05557.1"/>
    </source>
</evidence>
<dbReference type="OrthoDB" id="4168200at2759"/>
<dbReference type="Gene3D" id="2.40.40.10">
    <property type="entry name" value="RlpA-like domain"/>
    <property type="match status" value="1"/>
</dbReference>
<proteinExistence type="predicted"/>
<dbReference type="AlphaFoldDB" id="A0A232LP15"/>
<comment type="caution">
    <text evidence="3">The sequence shown here is derived from an EMBL/GenBank/DDBJ whole genome shotgun (WGS) entry which is preliminary data.</text>
</comment>
<dbReference type="InterPro" id="IPR051477">
    <property type="entry name" value="Expansin_CellWall"/>
</dbReference>
<keyword evidence="4" id="KW-1185">Reference proteome</keyword>
<dbReference type="CDD" id="cd22191">
    <property type="entry name" value="DPBB_RlpA_EXP_N-like"/>
    <property type="match status" value="1"/>
</dbReference>
<name>A0A232LP15_9EURO</name>
<dbReference type="InterPro" id="IPR036908">
    <property type="entry name" value="RlpA-like_sf"/>
</dbReference>
<gene>
    <name evidence="3" type="ORF">Egran_06675</name>
</gene>
<dbReference type="Proteomes" id="UP000243515">
    <property type="component" value="Unassembled WGS sequence"/>
</dbReference>
<dbReference type="EMBL" id="NPHW01006781">
    <property type="protein sequence ID" value="OXV05557.1"/>
    <property type="molecule type" value="Genomic_DNA"/>
</dbReference>
<dbReference type="PANTHER" id="PTHR31836">
    <property type="match status" value="1"/>
</dbReference>
<feature type="signal peptide" evidence="2">
    <location>
        <begin position="1"/>
        <end position="21"/>
    </location>
</feature>
<dbReference type="SUPFAM" id="SSF50685">
    <property type="entry name" value="Barwin-like endoglucanases"/>
    <property type="match status" value="1"/>
</dbReference>
<evidence type="ECO:0000256" key="2">
    <source>
        <dbReference type="SAM" id="SignalP"/>
    </source>
</evidence>
<organism evidence="3 4">
    <name type="scientific">Elaphomyces granulatus</name>
    <dbReference type="NCBI Taxonomy" id="519963"/>
    <lineage>
        <taxon>Eukaryota</taxon>
        <taxon>Fungi</taxon>
        <taxon>Dikarya</taxon>
        <taxon>Ascomycota</taxon>
        <taxon>Pezizomycotina</taxon>
        <taxon>Eurotiomycetes</taxon>
        <taxon>Eurotiomycetidae</taxon>
        <taxon>Eurotiales</taxon>
        <taxon>Elaphomycetaceae</taxon>
        <taxon>Elaphomyces</taxon>
    </lineage>
</organism>
<evidence type="ECO:0000313" key="4">
    <source>
        <dbReference type="Proteomes" id="UP000243515"/>
    </source>
</evidence>
<accession>A0A232LP15</accession>